<dbReference type="InterPro" id="IPR011032">
    <property type="entry name" value="GroES-like_sf"/>
</dbReference>
<gene>
    <name evidence="3" type="ORF">EYB31_28930</name>
</gene>
<dbReference type="InterPro" id="IPR036291">
    <property type="entry name" value="NAD(P)-bd_dom_sf"/>
</dbReference>
<feature type="domain" description="Quinate/shikimate 5-dehydrogenase/glutamyl-tRNA reductase" evidence="2">
    <location>
        <begin position="154"/>
        <end position="230"/>
    </location>
</feature>
<dbReference type="Proteomes" id="UP000293142">
    <property type="component" value="Unassembled WGS sequence"/>
</dbReference>
<dbReference type="RefSeq" id="WP_131016978.1">
    <property type="nucleotide sequence ID" value="NZ_SIRE01000024.1"/>
</dbReference>
<accession>A0A4Q9DLL3</accession>
<name>A0A4Q9DLL3_9BACL</name>
<dbReference type="Gene3D" id="3.40.50.720">
    <property type="entry name" value="NAD(P)-binding Rossmann-like Domain"/>
    <property type="match status" value="1"/>
</dbReference>
<dbReference type="SUPFAM" id="SSF50129">
    <property type="entry name" value="GroES-like"/>
    <property type="match status" value="1"/>
</dbReference>
<evidence type="ECO:0000259" key="2">
    <source>
        <dbReference type="Pfam" id="PF01488"/>
    </source>
</evidence>
<dbReference type="Pfam" id="PF01488">
    <property type="entry name" value="Shikimate_DH"/>
    <property type="match status" value="1"/>
</dbReference>
<dbReference type="PANTHER" id="PTHR43189:SF1">
    <property type="entry name" value="ZINC-TYPE ALCOHOL DEHYDROGENASE-LIKE PROTEIN C1198.01"/>
    <property type="match status" value="1"/>
</dbReference>
<dbReference type="AlphaFoldDB" id="A0A4Q9DLL3"/>
<organism evidence="3 4">
    <name type="scientific">Paenibacillus thalictri</name>
    <dbReference type="NCBI Taxonomy" id="2527873"/>
    <lineage>
        <taxon>Bacteria</taxon>
        <taxon>Bacillati</taxon>
        <taxon>Bacillota</taxon>
        <taxon>Bacilli</taxon>
        <taxon>Bacillales</taxon>
        <taxon>Paenibacillaceae</taxon>
        <taxon>Paenibacillus</taxon>
    </lineage>
</organism>
<sequence>MKGKAVIFTNKLQVEWMEVDIPDPGETDVVIDVKHSWISIGTESSYLRGERIKGEVPYREGDPWPFPIAAGYQKTGIVRAVGSAVRHIKEGDWVFASASRVSGMFTPSGGHINPAVIDSSQVWKLPEGASAVAYSGLVLTQVGYNCGSRPALAEGQTAVVIGDGLVGQWAAQTLLHRGANVVVLGRHRTRLSRLDPHIHGFNTHEQALSDILDSCDPISVVVDTVGSMATVKAIEPAMTRDSHWVSAGFLGTTGIVDIQKLRDKEMTLHTPSGWIKPRMDQTLLGIHEGWLLTEPLISHRFPAEQAAEAWRTILEDKGQCLGVVLDWCLF</sequence>
<comment type="caution">
    <text evidence="3">The sequence shown here is derived from an EMBL/GenBank/DDBJ whole genome shotgun (WGS) entry which is preliminary data.</text>
</comment>
<protein>
    <recommendedName>
        <fullName evidence="2">Quinate/shikimate 5-dehydrogenase/glutamyl-tRNA reductase domain-containing protein</fullName>
    </recommendedName>
</protein>
<dbReference type="OrthoDB" id="9806940at2"/>
<dbReference type="EMBL" id="SIRE01000024">
    <property type="protein sequence ID" value="TBL72410.1"/>
    <property type="molecule type" value="Genomic_DNA"/>
</dbReference>
<evidence type="ECO:0000256" key="1">
    <source>
        <dbReference type="ARBA" id="ARBA00023002"/>
    </source>
</evidence>
<reference evidence="3 4" key="1">
    <citation type="submission" date="2019-02" db="EMBL/GenBank/DDBJ databases">
        <title>Paenibacillus sp. nov., isolated from surface-sterilized tissue of Thalictrum simplex L.</title>
        <authorList>
            <person name="Tuo L."/>
        </authorList>
    </citation>
    <scope>NUCLEOTIDE SEQUENCE [LARGE SCALE GENOMIC DNA]</scope>
    <source>
        <strain evidence="3 4">N2SHLJ1</strain>
    </source>
</reference>
<evidence type="ECO:0000313" key="3">
    <source>
        <dbReference type="EMBL" id="TBL72410.1"/>
    </source>
</evidence>
<dbReference type="SUPFAM" id="SSF51735">
    <property type="entry name" value="NAD(P)-binding Rossmann-fold domains"/>
    <property type="match status" value="1"/>
</dbReference>
<dbReference type="Gene3D" id="3.90.180.10">
    <property type="entry name" value="Medium-chain alcohol dehydrogenases, catalytic domain"/>
    <property type="match status" value="2"/>
</dbReference>
<keyword evidence="4" id="KW-1185">Reference proteome</keyword>
<keyword evidence="1" id="KW-0560">Oxidoreductase</keyword>
<dbReference type="GO" id="GO:0016491">
    <property type="term" value="F:oxidoreductase activity"/>
    <property type="evidence" value="ECO:0007669"/>
    <property type="project" value="UniProtKB-KW"/>
</dbReference>
<dbReference type="PANTHER" id="PTHR43189">
    <property type="entry name" value="ZINC-TYPE ALCOHOL DEHYDROGENASE-LIKE PROTEIN C1198.01-RELATED"/>
    <property type="match status" value="1"/>
</dbReference>
<proteinExistence type="predicted"/>
<evidence type="ECO:0000313" key="4">
    <source>
        <dbReference type="Proteomes" id="UP000293142"/>
    </source>
</evidence>
<dbReference type="InterPro" id="IPR006151">
    <property type="entry name" value="Shikm_DH/Glu-tRNA_Rdtase"/>
</dbReference>